<name>A0A382CC50_9ZZZZ</name>
<evidence type="ECO:0000313" key="1">
    <source>
        <dbReference type="EMBL" id="SVB23419.1"/>
    </source>
</evidence>
<protein>
    <submittedName>
        <fullName evidence="1">Uncharacterized protein</fullName>
    </submittedName>
</protein>
<dbReference type="AlphaFoldDB" id="A0A382CC50"/>
<sequence>LSQYVNRIPVSMLHPATGFLVGLRHSSE</sequence>
<reference evidence="1" key="1">
    <citation type="submission" date="2018-05" db="EMBL/GenBank/DDBJ databases">
        <authorList>
            <person name="Lanie J.A."/>
            <person name="Ng W.-L."/>
            <person name="Kazmierczak K.M."/>
            <person name="Andrzejewski T.M."/>
            <person name="Davidsen T.M."/>
            <person name="Wayne K.J."/>
            <person name="Tettelin H."/>
            <person name="Glass J.I."/>
            <person name="Rusch D."/>
            <person name="Podicherti R."/>
            <person name="Tsui H.-C.T."/>
            <person name="Winkler M.E."/>
        </authorList>
    </citation>
    <scope>NUCLEOTIDE SEQUENCE</scope>
</reference>
<dbReference type="EMBL" id="UINC01033715">
    <property type="protein sequence ID" value="SVB23419.1"/>
    <property type="molecule type" value="Genomic_DNA"/>
</dbReference>
<proteinExistence type="predicted"/>
<gene>
    <name evidence="1" type="ORF">METZ01_LOCUS176273</name>
</gene>
<accession>A0A382CC50</accession>
<feature type="non-terminal residue" evidence="1">
    <location>
        <position position="1"/>
    </location>
</feature>
<organism evidence="1">
    <name type="scientific">marine metagenome</name>
    <dbReference type="NCBI Taxonomy" id="408172"/>
    <lineage>
        <taxon>unclassified sequences</taxon>
        <taxon>metagenomes</taxon>
        <taxon>ecological metagenomes</taxon>
    </lineage>
</organism>